<name>A0ABU9DDF2_9BACL</name>
<keyword evidence="2" id="KW-0489">Methyltransferase</keyword>
<dbReference type="Proteomes" id="UP001469365">
    <property type="component" value="Unassembled WGS sequence"/>
</dbReference>
<dbReference type="EMBL" id="JBBPCC010000001">
    <property type="protein sequence ID" value="MEK8126893.1"/>
    <property type="molecule type" value="Genomic_DNA"/>
</dbReference>
<evidence type="ECO:0000259" key="1">
    <source>
        <dbReference type="Pfam" id="PF08241"/>
    </source>
</evidence>
<feature type="domain" description="Methyltransferase type 11" evidence="1">
    <location>
        <begin position="44"/>
        <end position="136"/>
    </location>
</feature>
<proteinExistence type="predicted"/>
<organism evidence="2 3">
    <name type="scientific">Paenibacillus filicis</name>
    <dbReference type="NCBI Taxonomy" id="669464"/>
    <lineage>
        <taxon>Bacteria</taxon>
        <taxon>Bacillati</taxon>
        <taxon>Bacillota</taxon>
        <taxon>Bacilli</taxon>
        <taxon>Bacillales</taxon>
        <taxon>Paenibacillaceae</taxon>
        <taxon>Paenibacillus</taxon>
    </lineage>
</organism>
<evidence type="ECO:0000313" key="3">
    <source>
        <dbReference type="Proteomes" id="UP001469365"/>
    </source>
</evidence>
<dbReference type="Gene3D" id="3.40.50.150">
    <property type="entry name" value="Vaccinia Virus protein VP39"/>
    <property type="match status" value="1"/>
</dbReference>
<dbReference type="RefSeq" id="WP_341413937.1">
    <property type="nucleotide sequence ID" value="NZ_JBBPCC010000001.1"/>
</dbReference>
<dbReference type="GO" id="GO:0032259">
    <property type="term" value="P:methylation"/>
    <property type="evidence" value="ECO:0007669"/>
    <property type="project" value="UniProtKB-KW"/>
</dbReference>
<comment type="caution">
    <text evidence="2">The sequence shown here is derived from an EMBL/GenBank/DDBJ whole genome shotgun (WGS) entry which is preliminary data.</text>
</comment>
<dbReference type="PANTHER" id="PTHR43861:SF1">
    <property type="entry name" value="TRANS-ACONITATE 2-METHYLTRANSFERASE"/>
    <property type="match status" value="1"/>
</dbReference>
<dbReference type="InterPro" id="IPR013216">
    <property type="entry name" value="Methyltransf_11"/>
</dbReference>
<reference evidence="2 3" key="1">
    <citation type="submission" date="2024-04" db="EMBL/GenBank/DDBJ databases">
        <title>draft genome sequnece of Paenibacillus filicis.</title>
        <authorList>
            <person name="Kim D.-U."/>
        </authorList>
    </citation>
    <scope>NUCLEOTIDE SEQUENCE [LARGE SCALE GENOMIC DNA]</scope>
    <source>
        <strain evidence="2 3">KACC14197</strain>
    </source>
</reference>
<sequence length="263" mass="29710">MSNQPPSPSQQWNAQHYDEQISFVSQLGRGVVALLNPQPGERILDLGCGTGDLAEEISRTGAECTGIDYSQDMIDQAKVKYPSLQFRQADGEVFRLEAGEQPYDAVFSNAALHWMKRPELVVESVWLALRPGGRFVAEFGGAGNVGRIVQAICREMENLGLDWKSRYPWYFPTIGEYASILEQQGFRVGFAELFDRPTRLSDGDNGMRHWLQAFAGTFLKGLSTQEKEQVVDSCIRELRPSLFNGEYWEADYRRIRVHAVKPV</sequence>
<dbReference type="PANTHER" id="PTHR43861">
    <property type="entry name" value="TRANS-ACONITATE 2-METHYLTRANSFERASE-RELATED"/>
    <property type="match status" value="1"/>
</dbReference>
<dbReference type="Pfam" id="PF08241">
    <property type="entry name" value="Methyltransf_11"/>
    <property type="match status" value="1"/>
</dbReference>
<gene>
    <name evidence="2" type="ORF">WMW72_03120</name>
</gene>
<dbReference type="CDD" id="cd02440">
    <property type="entry name" value="AdoMet_MTases"/>
    <property type="match status" value="1"/>
</dbReference>
<dbReference type="InterPro" id="IPR029063">
    <property type="entry name" value="SAM-dependent_MTases_sf"/>
</dbReference>
<keyword evidence="2" id="KW-0808">Transferase</keyword>
<dbReference type="GO" id="GO:0008168">
    <property type="term" value="F:methyltransferase activity"/>
    <property type="evidence" value="ECO:0007669"/>
    <property type="project" value="UniProtKB-KW"/>
</dbReference>
<protein>
    <submittedName>
        <fullName evidence="2">Methyltransferase domain-containing protein</fullName>
    </submittedName>
</protein>
<accession>A0ABU9DDF2</accession>
<evidence type="ECO:0000313" key="2">
    <source>
        <dbReference type="EMBL" id="MEK8126893.1"/>
    </source>
</evidence>
<keyword evidence="3" id="KW-1185">Reference proteome</keyword>
<dbReference type="SUPFAM" id="SSF53335">
    <property type="entry name" value="S-adenosyl-L-methionine-dependent methyltransferases"/>
    <property type="match status" value="1"/>
</dbReference>